<evidence type="ECO:0000313" key="2">
    <source>
        <dbReference type="Proteomes" id="UP000256601"/>
    </source>
</evidence>
<feature type="non-terminal residue" evidence="1">
    <location>
        <position position="93"/>
    </location>
</feature>
<organism evidence="1 2">
    <name type="scientific">Yarrowia lipolytica</name>
    <name type="common">Candida lipolytica</name>
    <dbReference type="NCBI Taxonomy" id="4952"/>
    <lineage>
        <taxon>Eukaryota</taxon>
        <taxon>Fungi</taxon>
        <taxon>Dikarya</taxon>
        <taxon>Ascomycota</taxon>
        <taxon>Saccharomycotina</taxon>
        <taxon>Dipodascomycetes</taxon>
        <taxon>Dipodascales</taxon>
        <taxon>Dipodascales incertae sedis</taxon>
        <taxon>Yarrowia</taxon>
    </lineage>
</organism>
<dbReference type="Proteomes" id="UP000256601">
    <property type="component" value="Unassembled WGS sequence"/>
</dbReference>
<evidence type="ECO:0000313" key="1">
    <source>
        <dbReference type="EMBL" id="RDW28131.1"/>
    </source>
</evidence>
<dbReference type="AlphaFoldDB" id="A0A371CCU9"/>
<protein>
    <submittedName>
        <fullName evidence="1">Uncharacterized protein</fullName>
    </submittedName>
</protein>
<gene>
    <name evidence="1" type="ORF">B0I71DRAFT_127886</name>
</gene>
<accession>A0A371CCU9</accession>
<dbReference type="EMBL" id="KZ858955">
    <property type="protein sequence ID" value="RDW28131.1"/>
    <property type="molecule type" value="Genomic_DNA"/>
</dbReference>
<sequence>MRFRLLSVLLLAVTTTCAVFALLFLTGYLHLQIVDTTRSFLNKGSKGVDVEVEQDIWREMKTAQSAIAPTLVPRPSGHVAAFDYDDDNSAGRV</sequence>
<reference evidence="1 2" key="1">
    <citation type="submission" date="2018-07" db="EMBL/GenBank/DDBJ databases">
        <title>Draft Genome Assemblies for Five Robust Yarrowia lipolytica Strains Exhibiting High Lipid Production and Pentose Sugar Utilization and Sugar Alcohol Secretion from Undetoxified Lignocellulosic Biomass Hydrolysates.</title>
        <authorList>
            <consortium name="DOE Joint Genome Institute"/>
            <person name="Walker C."/>
            <person name="Ryu S."/>
            <person name="Na H."/>
            <person name="Zane M."/>
            <person name="LaButti K."/>
            <person name="Lipzen A."/>
            <person name="Haridas S."/>
            <person name="Barry K."/>
            <person name="Grigoriev I.V."/>
            <person name="Quarterman J."/>
            <person name="Slininger P."/>
            <person name="Dien B."/>
            <person name="Trinh C.T."/>
        </authorList>
    </citation>
    <scope>NUCLEOTIDE SEQUENCE [LARGE SCALE GENOMIC DNA]</scope>
    <source>
        <strain evidence="1 2">YB392</strain>
    </source>
</reference>
<proteinExistence type="predicted"/>
<name>A0A371CCU9_YARLL</name>